<organism evidence="1 2">
    <name type="scientific">Periplaneta americana</name>
    <name type="common">American cockroach</name>
    <name type="synonym">Blatta americana</name>
    <dbReference type="NCBI Taxonomy" id="6978"/>
    <lineage>
        <taxon>Eukaryota</taxon>
        <taxon>Metazoa</taxon>
        <taxon>Ecdysozoa</taxon>
        <taxon>Arthropoda</taxon>
        <taxon>Hexapoda</taxon>
        <taxon>Insecta</taxon>
        <taxon>Pterygota</taxon>
        <taxon>Neoptera</taxon>
        <taxon>Polyneoptera</taxon>
        <taxon>Dictyoptera</taxon>
        <taxon>Blattodea</taxon>
        <taxon>Blattoidea</taxon>
        <taxon>Blattidae</taxon>
        <taxon>Blattinae</taxon>
        <taxon>Periplaneta</taxon>
    </lineage>
</organism>
<dbReference type="EMBL" id="JAJSOF020000027">
    <property type="protein sequence ID" value="KAJ4433575.1"/>
    <property type="molecule type" value="Genomic_DNA"/>
</dbReference>
<evidence type="ECO:0000313" key="2">
    <source>
        <dbReference type="Proteomes" id="UP001148838"/>
    </source>
</evidence>
<dbReference type="InterPro" id="IPR029063">
    <property type="entry name" value="SAM-dependent_MTases_sf"/>
</dbReference>
<name>A0ABQ8SJE4_PERAM</name>
<comment type="caution">
    <text evidence="1">The sequence shown here is derived from an EMBL/GenBank/DDBJ whole genome shotgun (WGS) entry which is preliminary data.</text>
</comment>
<evidence type="ECO:0000313" key="1">
    <source>
        <dbReference type="EMBL" id="KAJ4433575.1"/>
    </source>
</evidence>
<dbReference type="InterPro" id="IPR019410">
    <property type="entry name" value="Methyltransf_16"/>
</dbReference>
<protein>
    <submittedName>
        <fullName evidence="1">Uncharacterized protein</fullName>
    </submittedName>
</protein>
<dbReference type="Gene3D" id="3.40.50.150">
    <property type="entry name" value="Vaccinia Virus protein VP39"/>
    <property type="match status" value="1"/>
</dbReference>
<proteinExistence type="predicted"/>
<dbReference type="Pfam" id="PF10294">
    <property type="entry name" value="Methyltransf_16"/>
    <property type="match status" value="1"/>
</dbReference>
<dbReference type="PANTHER" id="PTHR14614">
    <property type="entry name" value="HEPATOCELLULAR CARCINOMA-ASSOCIATED ANTIGEN"/>
    <property type="match status" value="1"/>
</dbReference>
<dbReference type="Proteomes" id="UP001148838">
    <property type="component" value="Unassembled WGS sequence"/>
</dbReference>
<sequence>MEEGLFTRELDINSCGKSTSLTLYQKEVGDVSCVVWDAAIVLAKYLETRCNNTPNWLRGRTAVELGGGLGCVGLTAACFGADVTITDLPEVIPLMQKNAEANRTVWSTSGGKVCTKILQWGSELPEWKIPDIVLLADCVYYEESVEPLVKTLYNLTDADTEVFLSQEKRDSEKQQMVWKMFQELLQKHFEITMVPEEEHHPEFCCPDIVVLRARKKS</sequence>
<keyword evidence="2" id="KW-1185">Reference proteome</keyword>
<dbReference type="PANTHER" id="PTHR14614:SF44">
    <property type="entry name" value="PROTEIN N-LYSINE METHYLTRANSFERASE METTL21D"/>
    <property type="match status" value="1"/>
</dbReference>
<reference evidence="1 2" key="1">
    <citation type="journal article" date="2022" name="Allergy">
        <title>Genome assembly and annotation of Periplaneta americana reveal a comprehensive cockroach allergen profile.</title>
        <authorList>
            <person name="Wang L."/>
            <person name="Xiong Q."/>
            <person name="Saelim N."/>
            <person name="Wang L."/>
            <person name="Nong W."/>
            <person name="Wan A.T."/>
            <person name="Shi M."/>
            <person name="Liu X."/>
            <person name="Cao Q."/>
            <person name="Hui J.H.L."/>
            <person name="Sookrung N."/>
            <person name="Leung T.F."/>
            <person name="Tungtrongchitr A."/>
            <person name="Tsui S.K.W."/>
        </authorList>
    </citation>
    <scope>NUCLEOTIDE SEQUENCE [LARGE SCALE GENOMIC DNA]</scope>
    <source>
        <strain evidence="1">PWHHKU_190912</strain>
    </source>
</reference>
<gene>
    <name evidence="1" type="ORF">ANN_15884</name>
</gene>
<accession>A0ABQ8SJE4</accession>
<dbReference type="SUPFAM" id="SSF53335">
    <property type="entry name" value="S-adenosyl-L-methionine-dependent methyltransferases"/>
    <property type="match status" value="1"/>
</dbReference>